<gene>
    <name evidence="1" type="ORF">AV530_017838</name>
</gene>
<protein>
    <submittedName>
        <fullName evidence="1">Uncharacterized protein</fullName>
    </submittedName>
</protein>
<keyword evidence="2" id="KW-1185">Reference proteome</keyword>
<name>A0A1V4J752_PATFA</name>
<dbReference type="AlphaFoldDB" id="A0A1V4J752"/>
<proteinExistence type="predicted"/>
<evidence type="ECO:0000313" key="2">
    <source>
        <dbReference type="Proteomes" id="UP000190648"/>
    </source>
</evidence>
<sequence length="66" mass="7220">MLRTFPVVSLLEARPSACPVAIRSLRCFDLLTSGCTSCQTKLERAIQSPEQLNKSCYGNNARDATS</sequence>
<dbReference type="Proteomes" id="UP000190648">
    <property type="component" value="Unassembled WGS sequence"/>
</dbReference>
<organism evidence="1 2">
    <name type="scientific">Patagioenas fasciata monilis</name>
    <dbReference type="NCBI Taxonomy" id="372326"/>
    <lineage>
        <taxon>Eukaryota</taxon>
        <taxon>Metazoa</taxon>
        <taxon>Chordata</taxon>
        <taxon>Craniata</taxon>
        <taxon>Vertebrata</taxon>
        <taxon>Euteleostomi</taxon>
        <taxon>Archelosauria</taxon>
        <taxon>Archosauria</taxon>
        <taxon>Dinosauria</taxon>
        <taxon>Saurischia</taxon>
        <taxon>Theropoda</taxon>
        <taxon>Coelurosauria</taxon>
        <taxon>Aves</taxon>
        <taxon>Neognathae</taxon>
        <taxon>Neoaves</taxon>
        <taxon>Columbimorphae</taxon>
        <taxon>Columbiformes</taxon>
        <taxon>Columbidae</taxon>
        <taxon>Patagioenas</taxon>
    </lineage>
</organism>
<accession>A0A1V4J752</accession>
<reference evidence="1 2" key="1">
    <citation type="submission" date="2016-02" db="EMBL/GenBank/DDBJ databases">
        <title>Band-tailed pigeon sequencing and assembly.</title>
        <authorList>
            <person name="Soares A.E."/>
            <person name="Novak B.J."/>
            <person name="Rice E.S."/>
            <person name="O'Connell B."/>
            <person name="Chang D."/>
            <person name="Weber S."/>
            <person name="Shapiro B."/>
        </authorList>
    </citation>
    <scope>NUCLEOTIDE SEQUENCE [LARGE SCALE GENOMIC DNA]</scope>
    <source>
        <strain evidence="1">BTP2013</strain>
        <tissue evidence="1">Blood</tissue>
    </source>
</reference>
<dbReference type="EMBL" id="LSYS01008704">
    <property type="protein sequence ID" value="OPJ68072.1"/>
    <property type="molecule type" value="Genomic_DNA"/>
</dbReference>
<comment type="caution">
    <text evidence="1">The sequence shown here is derived from an EMBL/GenBank/DDBJ whole genome shotgun (WGS) entry which is preliminary data.</text>
</comment>
<evidence type="ECO:0000313" key="1">
    <source>
        <dbReference type="EMBL" id="OPJ68072.1"/>
    </source>
</evidence>